<keyword evidence="4" id="KW-0808">Transferase</keyword>
<dbReference type="CDD" id="cd00082">
    <property type="entry name" value="HisKA"/>
    <property type="match status" value="1"/>
</dbReference>
<dbReference type="SMART" id="SM00388">
    <property type="entry name" value="HisKA"/>
    <property type="match status" value="1"/>
</dbReference>
<keyword evidence="6 13" id="KW-0418">Kinase</keyword>
<dbReference type="eggNOG" id="COG3852">
    <property type="taxonomic scope" value="Bacteria"/>
</dbReference>
<evidence type="ECO:0000259" key="12">
    <source>
        <dbReference type="PROSITE" id="PS50113"/>
    </source>
</evidence>
<dbReference type="InterPro" id="IPR001610">
    <property type="entry name" value="PAC"/>
</dbReference>
<dbReference type="InterPro" id="IPR035965">
    <property type="entry name" value="PAS-like_dom_sf"/>
</dbReference>
<dbReference type="GO" id="GO:0005524">
    <property type="term" value="F:ATP binding"/>
    <property type="evidence" value="ECO:0007669"/>
    <property type="project" value="UniProtKB-KW"/>
</dbReference>
<feature type="domain" description="PAC" evidence="12">
    <location>
        <begin position="411"/>
        <end position="466"/>
    </location>
</feature>
<dbReference type="InterPro" id="IPR036097">
    <property type="entry name" value="HisK_dim/P_sf"/>
</dbReference>
<dbReference type="Gene3D" id="3.30.565.10">
    <property type="entry name" value="Histidine kinase-like ATPase, C-terminal domain"/>
    <property type="match status" value="1"/>
</dbReference>
<evidence type="ECO:0000259" key="10">
    <source>
        <dbReference type="PROSITE" id="PS50109"/>
    </source>
</evidence>
<dbReference type="CDD" id="cd00130">
    <property type="entry name" value="PAS"/>
    <property type="match status" value="1"/>
</dbReference>
<feature type="domain" description="PAS" evidence="11">
    <location>
        <begin position="467"/>
        <end position="511"/>
    </location>
</feature>
<dbReference type="SMART" id="SM00387">
    <property type="entry name" value="HATPase_c"/>
    <property type="match status" value="1"/>
</dbReference>
<dbReference type="eggNOG" id="COG2202">
    <property type="taxonomic scope" value="Bacteria"/>
</dbReference>
<dbReference type="SUPFAM" id="SSF55785">
    <property type="entry name" value="PYP-like sensor domain (PAS domain)"/>
    <property type="match status" value="2"/>
</dbReference>
<dbReference type="STRING" id="1121451.DESAM_21676"/>
<dbReference type="EC" id="2.7.13.3" evidence="2"/>
<dbReference type="SUPFAM" id="SSF47384">
    <property type="entry name" value="Homodimeric domain of signal transducing histidine kinase"/>
    <property type="match status" value="1"/>
</dbReference>
<dbReference type="InterPro" id="IPR003661">
    <property type="entry name" value="HisK_dim/P_dom"/>
</dbReference>
<evidence type="ECO:0000256" key="4">
    <source>
        <dbReference type="ARBA" id="ARBA00022679"/>
    </source>
</evidence>
<sequence>MKFRSIHKLNNRIRNYLYFFLTIFIASSLLSFVLFFWSVLNEVDDKAETWASYFQERISFLETVITSRATFDHGLTSILKVTPKGEVLNSRPYPTTLKSIAESKLFAEIKDLLPGEVRLINIVAPDTSEHKNIYLTMRLDHSFAVAEVPSQSLLPVYPRNTELFIIDKNNNCVFHTRDEYNFRDDSISGMHFSAMHVFASAKIFTPEFGGFTIVLAKDISAEFYAGILLVIISATCLAILLKRSSFLTWDLAKNEEDFARIGKLMGRVSSMPDKKLTHLPAIEYTAERIREVNWEEEAANMSFTENIGYVKATAFFAKNILELLDEISAHSKELKRSQKEYMDLVQVARSIILRIDLEGKCTFFNEYAQTFFGFSKEEIVGKNIVGTIIPKTADGQSELECLMKDLVSIPEQFPVHTNQNVRKNGSKVWVFWSNTPVYNIEGEVIEVLAVGTDVTKQKMAEAELERTKNYIKNIIDSMPSIIIGLNSEGKVTHFNSAAEKMAAIPVQDITGAAVSDAFPSISQYTPRICKATETGVPETGIRTQDILKPGTHQDIIIYPLNDGTKSAVIRIDDATERVHIEEMMIQSEKMMSIGGLAAGMAHEINNPLGGILQGIQNIVRRISPGLPANRKAAEKAGCTLESLLNYMEDRKIIKTLNGITESGIRAADIVSGMLEFSRKSDSRKAPGDMRLIMNKATTLATQDYNPNKKYDFKKINIIKEYDENLNLVKCTATEIEQVFLNILRNSAQAMAEWKEMKEKPEISIKIYNLGDMVRCSISDNGPGMNEQIRKRVFEPFYTTKSPGSGTGLGLSVSYFIITQNHMGKFDVQSKPGIGTTFTILMPAFKSSKT</sequence>
<dbReference type="PROSITE" id="PS50109">
    <property type="entry name" value="HIS_KIN"/>
    <property type="match status" value="1"/>
</dbReference>
<dbReference type="OrthoDB" id="5438009at2"/>
<evidence type="ECO:0000313" key="13">
    <source>
        <dbReference type="EMBL" id="CCO23953.1"/>
    </source>
</evidence>
<dbReference type="PANTHER" id="PTHR43065">
    <property type="entry name" value="SENSOR HISTIDINE KINASE"/>
    <property type="match status" value="1"/>
</dbReference>
<evidence type="ECO:0000256" key="9">
    <source>
        <dbReference type="SAM" id="Phobius"/>
    </source>
</evidence>
<dbReference type="SMART" id="SM00091">
    <property type="entry name" value="PAS"/>
    <property type="match status" value="2"/>
</dbReference>
<dbReference type="GO" id="GO:0006355">
    <property type="term" value="P:regulation of DNA-templated transcription"/>
    <property type="evidence" value="ECO:0007669"/>
    <property type="project" value="InterPro"/>
</dbReference>
<dbReference type="AlphaFoldDB" id="L0RB08"/>
<dbReference type="InterPro" id="IPR013767">
    <property type="entry name" value="PAS_fold"/>
</dbReference>
<dbReference type="NCBIfam" id="TIGR00229">
    <property type="entry name" value="sensory_box"/>
    <property type="match status" value="1"/>
</dbReference>
<gene>
    <name evidence="13" type="ORF">DESAM_21676</name>
</gene>
<feature type="transmembrane region" description="Helical" evidence="9">
    <location>
        <begin position="16"/>
        <end position="37"/>
    </location>
</feature>
<reference evidence="13 14" key="1">
    <citation type="submission" date="2012-10" db="EMBL/GenBank/DDBJ databases">
        <authorList>
            <person name="Genoscope - CEA"/>
        </authorList>
    </citation>
    <scope>NUCLEOTIDE SEQUENCE [LARGE SCALE GENOMIC DNA]</scope>
    <source>
        <strain evidence="14">AM13 / DSM 14728</strain>
    </source>
</reference>
<accession>L0RB08</accession>
<dbReference type="InterPro" id="IPR004358">
    <property type="entry name" value="Sig_transdc_His_kin-like_C"/>
</dbReference>
<evidence type="ECO:0000256" key="7">
    <source>
        <dbReference type="ARBA" id="ARBA00022840"/>
    </source>
</evidence>
<dbReference type="SUPFAM" id="SSF55874">
    <property type="entry name" value="ATPase domain of HSP90 chaperone/DNA topoisomerase II/histidine kinase"/>
    <property type="match status" value="1"/>
</dbReference>
<keyword evidence="5" id="KW-0547">Nucleotide-binding</keyword>
<feature type="transmembrane region" description="Helical" evidence="9">
    <location>
        <begin position="223"/>
        <end position="241"/>
    </location>
</feature>
<dbReference type="Pfam" id="PF02518">
    <property type="entry name" value="HATPase_c"/>
    <property type="match status" value="1"/>
</dbReference>
<proteinExistence type="predicted"/>
<dbReference type="Gene3D" id="1.10.287.130">
    <property type="match status" value="1"/>
</dbReference>
<feature type="domain" description="Histidine kinase" evidence="10">
    <location>
        <begin position="599"/>
        <end position="845"/>
    </location>
</feature>
<comment type="catalytic activity">
    <reaction evidence="1">
        <text>ATP + protein L-histidine = ADP + protein N-phospho-L-histidine.</text>
        <dbReference type="EC" id="2.7.13.3"/>
    </reaction>
</comment>
<dbReference type="KEGG" id="dhy:DESAM_21676"/>
<name>L0RB08_9BACT</name>
<dbReference type="PATRIC" id="fig|1121451.3.peg.1917"/>
<dbReference type="RefSeq" id="WP_015336556.1">
    <property type="nucleotide sequence ID" value="NC_020055.1"/>
</dbReference>
<evidence type="ECO:0000256" key="1">
    <source>
        <dbReference type="ARBA" id="ARBA00000085"/>
    </source>
</evidence>
<dbReference type="InterPro" id="IPR000700">
    <property type="entry name" value="PAS-assoc_C"/>
</dbReference>
<feature type="domain" description="PAS" evidence="11">
    <location>
        <begin position="337"/>
        <end position="389"/>
    </location>
</feature>
<dbReference type="InterPro" id="IPR036890">
    <property type="entry name" value="HATPase_C_sf"/>
</dbReference>
<evidence type="ECO:0000256" key="3">
    <source>
        <dbReference type="ARBA" id="ARBA00022553"/>
    </source>
</evidence>
<dbReference type="PROSITE" id="PS50113">
    <property type="entry name" value="PAC"/>
    <property type="match status" value="1"/>
</dbReference>
<keyword evidence="9" id="KW-1133">Transmembrane helix</keyword>
<keyword evidence="9" id="KW-0812">Transmembrane</keyword>
<dbReference type="Pfam" id="PF00989">
    <property type="entry name" value="PAS"/>
    <property type="match status" value="2"/>
</dbReference>
<evidence type="ECO:0000313" key="14">
    <source>
        <dbReference type="Proteomes" id="UP000010808"/>
    </source>
</evidence>
<evidence type="ECO:0000256" key="6">
    <source>
        <dbReference type="ARBA" id="ARBA00022777"/>
    </source>
</evidence>
<dbReference type="InterPro" id="IPR003594">
    <property type="entry name" value="HATPase_dom"/>
</dbReference>
<dbReference type="InterPro" id="IPR005467">
    <property type="entry name" value="His_kinase_dom"/>
</dbReference>
<dbReference type="GO" id="GO:0000155">
    <property type="term" value="F:phosphorelay sensor kinase activity"/>
    <property type="evidence" value="ECO:0007669"/>
    <property type="project" value="InterPro"/>
</dbReference>
<keyword evidence="9" id="KW-0472">Membrane</keyword>
<evidence type="ECO:0000256" key="5">
    <source>
        <dbReference type="ARBA" id="ARBA00022741"/>
    </source>
</evidence>
<dbReference type="SMART" id="SM00086">
    <property type="entry name" value="PAC"/>
    <property type="match status" value="1"/>
</dbReference>
<keyword evidence="14" id="KW-1185">Reference proteome</keyword>
<dbReference type="HOGENOM" id="CLU_335796_0_0_7"/>
<dbReference type="Gene3D" id="3.30.450.20">
    <property type="entry name" value="PAS domain"/>
    <property type="match status" value="2"/>
</dbReference>
<keyword evidence="8" id="KW-0902">Two-component regulatory system</keyword>
<organism evidence="13 14">
    <name type="scientific">Maridesulfovibrio hydrothermalis AM13 = DSM 14728</name>
    <dbReference type="NCBI Taxonomy" id="1121451"/>
    <lineage>
        <taxon>Bacteria</taxon>
        <taxon>Pseudomonadati</taxon>
        <taxon>Thermodesulfobacteriota</taxon>
        <taxon>Desulfovibrionia</taxon>
        <taxon>Desulfovibrionales</taxon>
        <taxon>Desulfovibrionaceae</taxon>
        <taxon>Maridesulfovibrio</taxon>
    </lineage>
</organism>
<evidence type="ECO:0000256" key="8">
    <source>
        <dbReference type="ARBA" id="ARBA00023012"/>
    </source>
</evidence>
<dbReference type="PRINTS" id="PR00344">
    <property type="entry name" value="BCTRLSENSOR"/>
</dbReference>
<dbReference type="Proteomes" id="UP000010808">
    <property type="component" value="Chromosome"/>
</dbReference>
<dbReference type="InterPro" id="IPR000014">
    <property type="entry name" value="PAS"/>
</dbReference>
<keyword evidence="3" id="KW-0597">Phosphoprotein</keyword>
<dbReference type="PROSITE" id="PS50112">
    <property type="entry name" value="PAS"/>
    <property type="match status" value="2"/>
</dbReference>
<dbReference type="EMBL" id="FO203522">
    <property type="protein sequence ID" value="CCO23953.1"/>
    <property type="molecule type" value="Genomic_DNA"/>
</dbReference>
<evidence type="ECO:0000256" key="2">
    <source>
        <dbReference type="ARBA" id="ARBA00012438"/>
    </source>
</evidence>
<evidence type="ECO:0000259" key="11">
    <source>
        <dbReference type="PROSITE" id="PS50112"/>
    </source>
</evidence>
<keyword evidence="7" id="KW-0067">ATP-binding</keyword>
<protein>
    <recommendedName>
        <fullName evidence="2">histidine kinase</fullName>
        <ecNumber evidence="2">2.7.13.3</ecNumber>
    </recommendedName>
</protein>
<dbReference type="PANTHER" id="PTHR43065:SF42">
    <property type="entry name" value="TWO-COMPONENT SENSOR PPRA"/>
    <property type="match status" value="1"/>
</dbReference>